<keyword evidence="10" id="KW-0732">Signal</keyword>
<evidence type="ECO:0000256" key="10">
    <source>
        <dbReference type="SAM" id="SignalP"/>
    </source>
</evidence>
<feature type="active site" description="Nucleophile" evidence="9">
    <location>
        <position position="208"/>
    </location>
</feature>
<dbReference type="GO" id="GO:0071972">
    <property type="term" value="F:peptidoglycan L,D-transpeptidase activity"/>
    <property type="evidence" value="ECO:0007669"/>
    <property type="project" value="TreeGrafter"/>
</dbReference>
<dbReference type="SUPFAM" id="SSF141523">
    <property type="entry name" value="L,D-transpeptidase catalytic domain-like"/>
    <property type="match status" value="1"/>
</dbReference>
<name>A0A838AYY1_9HYPH</name>
<dbReference type="GO" id="GO:0005576">
    <property type="term" value="C:extracellular region"/>
    <property type="evidence" value="ECO:0007669"/>
    <property type="project" value="TreeGrafter"/>
</dbReference>
<keyword evidence="13" id="KW-1185">Reference proteome</keyword>
<evidence type="ECO:0000313" key="12">
    <source>
        <dbReference type="EMBL" id="MBA1139063.1"/>
    </source>
</evidence>
<dbReference type="GO" id="GO:0016757">
    <property type="term" value="F:glycosyltransferase activity"/>
    <property type="evidence" value="ECO:0007669"/>
    <property type="project" value="UniProtKB-KW"/>
</dbReference>
<evidence type="ECO:0000256" key="2">
    <source>
        <dbReference type="ARBA" id="ARBA00005992"/>
    </source>
</evidence>
<dbReference type="GO" id="GO:0071555">
    <property type="term" value="P:cell wall organization"/>
    <property type="evidence" value="ECO:0007669"/>
    <property type="project" value="UniProtKB-UniRule"/>
</dbReference>
<dbReference type="PROSITE" id="PS52029">
    <property type="entry name" value="LD_TPASE"/>
    <property type="match status" value="1"/>
</dbReference>
<evidence type="ECO:0000256" key="3">
    <source>
        <dbReference type="ARBA" id="ARBA00022676"/>
    </source>
</evidence>
<reference evidence="12 13" key="1">
    <citation type="submission" date="2020-07" db="EMBL/GenBank/DDBJ databases">
        <title>Definition of the novel symbiovar canariense within Mesorhizobium novociceri, a new species of genus Mesorhizobium nodulating Cicer canariense in the Caldera de Taburiente National Park (La Palma, Canary Islands).</title>
        <authorList>
            <person name="Leon-Barrios M."/>
            <person name="Perez-Yepez J."/>
            <person name="Flores-Felix J.D."/>
            <person name="Ramirez-Baena M.H."/>
            <person name="Pulido-Suarez L."/>
            <person name="Igual J.M."/>
            <person name="Velazquez E."/>
            <person name="Peix A."/>
        </authorList>
    </citation>
    <scope>NUCLEOTIDE SEQUENCE [LARGE SCALE GENOMIC DNA]</scope>
    <source>
        <strain evidence="12 13">CCANP35</strain>
    </source>
</reference>
<dbReference type="PANTHER" id="PTHR30582">
    <property type="entry name" value="L,D-TRANSPEPTIDASE"/>
    <property type="match status" value="1"/>
</dbReference>
<dbReference type="FunFam" id="2.40.440.10:FF:000002">
    <property type="entry name" value="L,D-transpeptidase ErfK/SrfK"/>
    <property type="match status" value="1"/>
</dbReference>
<comment type="similarity">
    <text evidence="2">Belongs to the YkuD family.</text>
</comment>
<dbReference type="PROSITE" id="PS51318">
    <property type="entry name" value="TAT"/>
    <property type="match status" value="1"/>
</dbReference>
<feature type="active site" description="Proton donor/acceptor" evidence="9">
    <location>
        <position position="192"/>
    </location>
</feature>
<proteinExistence type="inferred from homology"/>
<dbReference type="Pfam" id="PF03734">
    <property type="entry name" value="YkuD"/>
    <property type="match status" value="1"/>
</dbReference>
<dbReference type="CDD" id="cd16913">
    <property type="entry name" value="YkuD_like"/>
    <property type="match status" value="1"/>
</dbReference>
<feature type="signal peptide" evidence="10">
    <location>
        <begin position="1"/>
        <end position="30"/>
    </location>
</feature>
<dbReference type="AlphaFoldDB" id="A0A838AYY1"/>
<evidence type="ECO:0000256" key="5">
    <source>
        <dbReference type="ARBA" id="ARBA00022801"/>
    </source>
</evidence>
<comment type="caution">
    <text evidence="12">The sequence shown here is derived from an EMBL/GenBank/DDBJ whole genome shotgun (WGS) entry which is preliminary data.</text>
</comment>
<comment type="pathway">
    <text evidence="1 9">Cell wall biogenesis; peptidoglycan biosynthesis.</text>
</comment>
<evidence type="ECO:0000313" key="13">
    <source>
        <dbReference type="Proteomes" id="UP000558284"/>
    </source>
</evidence>
<sequence>MSDNPLFSERLNRRAFLGASALSAASVALAACTTTDVVTPPAAAPPPPSDSAFGAAESMYAARVDEGYQLPAIPVAKLDPKFVRQIVADPTGEKPGTIVVDTSEHFLYLVRDGGTAIRYGVSVGKAGFGWTGSAVVQARKKWPVWTPPPEMIQRRPELAKYKDGMPPGPQSPLGARALYLFRDGKDTMYRLHGTPEWDSIGKNASSGCVRFMNQDIIDLYSRVNGVAQVYVRPNLSAAGKITAVSNRTAEPIDAGVPKDAEILK</sequence>
<accession>A0A838AYY1</accession>
<keyword evidence="7 9" id="KW-0573">Peptidoglycan synthesis</keyword>
<keyword evidence="8 9" id="KW-0961">Cell wall biogenesis/degradation</keyword>
<dbReference type="PANTHER" id="PTHR30582:SF24">
    <property type="entry name" value="L,D-TRANSPEPTIDASE ERFK_SRFK-RELATED"/>
    <property type="match status" value="1"/>
</dbReference>
<dbReference type="GO" id="GO:0008360">
    <property type="term" value="P:regulation of cell shape"/>
    <property type="evidence" value="ECO:0007669"/>
    <property type="project" value="UniProtKB-UniRule"/>
</dbReference>
<dbReference type="RefSeq" id="WP_181055783.1">
    <property type="nucleotide sequence ID" value="NZ_JACDTY010000001.1"/>
</dbReference>
<evidence type="ECO:0000256" key="9">
    <source>
        <dbReference type="PROSITE-ProRule" id="PRU01373"/>
    </source>
</evidence>
<feature type="domain" description="L,D-TPase catalytic" evidence="11">
    <location>
        <begin position="96"/>
        <end position="232"/>
    </location>
</feature>
<evidence type="ECO:0000256" key="4">
    <source>
        <dbReference type="ARBA" id="ARBA00022679"/>
    </source>
</evidence>
<protein>
    <submittedName>
        <fullName evidence="12">L,D-transpeptidase</fullName>
    </submittedName>
</protein>
<evidence type="ECO:0000256" key="1">
    <source>
        <dbReference type="ARBA" id="ARBA00004752"/>
    </source>
</evidence>
<keyword evidence="6 9" id="KW-0133">Cell shape</keyword>
<dbReference type="Gene3D" id="2.40.440.10">
    <property type="entry name" value="L,D-transpeptidase catalytic domain-like"/>
    <property type="match status" value="1"/>
</dbReference>
<evidence type="ECO:0000256" key="6">
    <source>
        <dbReference type="ARBA" id="ARBA00022960"/>
    </source>
</evidence>
<feature type="chain" id="PRO_5032703646" evidence="10">
    <location>
        <begin position="31"/>
        <end position="264"/>
    </location>
</feature>
<dbReference type="GO" id="GO:0018104">
    <property type="term" value="P:peptidoglycan-protein cross-linking"/>
    <property type="evidence" value="ECO:0007669"/>
    <property type="project" value="TreeGrafter"/>
</dbReference>
<evidence type="ECO:0000256" key="8">
    <source>
        <dbReference type="ARBA" id="ARBA00023316"/>
    </source>
</evidence>
<gene>
    <name evidence="12" type="ORF">H0241_02145</name>
</gene>
<keyword evidence="3" id="KW-0328">Glycosyltransferase</keyword>
<dbReference type="InterPro" id="IPR050979">
    <property type="entry name" value="LD-transpeptidase"/>
</dbReference>
<organism evidence="12 13">
    <name type="scientific">Mesorhizobium neociceri</name>
    <dbReference type="NCBI Taxonomy" id="1307853"/>
    <lineage>
        <taxon>Bacteria</taxon>
        <taxon>Pseudomonadati</taxon>
        <taxon>Pseudomonadota</taxon>
        <taxon>Alphaproteobacteria</taxon>
        <taxon>Hyphomicrobiales</taxon>
        <taxon>Phyllobacteriaceae</taxon>
        <taxon>Mesorhizobium</taxon>
    </lineage>
</organism>
<dbReference type="InterPro" id="IPR038063">
    <property type="entry name" value="Transpep_catalytic_dom"/>
</dbReference>
<evidence type="ECO:0000256" key="7">
    <source>
        <dbReference type="ARBA" id="ARBA00022984"/>
    </source>
</evidence>
<keyword evidence="5" id="KW-0378">Hydrolase</keyword>
<dbReference type="InterPro" id="IPR005490">
    <property type="entry name" value="LD_TPept_cat_dom"/>
</dbReference>
<dbReference type="InterPro" id="IPR006311">
    <property type="entry name" value="TAT_signal"/>
</dbReference>
<dbReference type="Proteomes" id="UP000558284">
    <property type="component" value="Unassembled WGS sequence"/>
</dbReference>
<dbReference type="EMBL" id="JACDTY010000001">
    <property type="protein sequence ID" value="MBA1139063.1"/>
    <property type="molecule type" value="Genomic_DNA"/>
</dbReference>
<dbReference type="UniPathway" id="UPA00219"/>
<evidence type="ECO:0000259" key="11">
    <source>
        <dbReference type="PROSITE" id="PS52029"/>
    </source>
</evidence>
<keyword evidence="4" id="KW-0808">Transferase</keyword>